<protein>
    <recommendedName>
        <fullName evidence="3">Alpha/beta hydrolase</fullName>
    </recommendedName>
</protein>
<dbReference type="EMBL" id="JAQQWL010000006">
    <property type="protein sequence ID" value="KAK8069469.1"/>
    <property type="molecule type" value="Genomic_DNA"/>
</dbReference>
<proteinExistence type="predicted"/>
<dbReference type="PANTHER" id="PTHR43433">
    <property type="entry name" value="HYDROLASE, ALPHA/BETA FOLD FAMILY PROTEIN"/>
    <property type="match status" value="1"/>
</dbReference>
<accession>A0ABR1VHL0</accession>
<dbReference type="SUPFAM" id="SSF53474">
    <property type="entry name" value="alpha/beta-Hydrolases"/>
    <property type="match status" value="1"/>
</dbReference>
<comment type="caution">
    <text evidence="1">The sequence shown here is derived from an EMBL/GenBank/DDBJ whole genome shotgun (WGS) entry which is preliminary data.</text>
</comment>
<dbReference type="InterPro" id="IPR050471">
    <property type="entry name" value="AB_hydrolase"/>
</dbReference>
<gene>
    <name evidence="1" type="ORF">PG994_006085</name>
</gene>
<dbReference type="RefSeq" id="XP_066716763.1">
    <property type="nucleotide sequence ID" value="XM_066857494.1"/>
</dbReference>
<dbReference type="Proteomes" id="UP001480595">
    <property type="component" value="Unassembled WGS sequence"/>
</dbReference>
<reference evidence="1 2" key="1">
    <citation type="submission" date="2023-01" db="EMBL/GenBank/DDBJ databases">
        <title>Analysis of 21 Apiospora genomes using comparative genomics revels a genus with tremendous synthesis potential of carbohydrate active enzymes and secondary metabolites.</title>
        <authorList>
            <person name="Sorensen T."/>
        </authorList>
    </citation>
    <scope>NUCLEOTIDE SEQUENCE [LARGE SCALE GENOMIC DNA]</scope>
    <source>
        <strain evidence="1 2">CBS 135458</strain>
    </source>
</reference>
<evidence type="ECO:0000313" key="2">
    <source>
        <dbReference type="Proteomes" id="UP001480595"/>
    </source>
</evidence>
<sequence>MRFPTIAQITRHPAFETAVWKLRPHQSGLLPVGATRGGPYNISWEIHGNGPIKVMLIGGLGVTRADWQRQTYHFGHLRGDRYSVLLADNLGVADHVQWTAPRSLHVGGGSLGGMIAQEVARQAPDRIAKLVLWSTAPRYERTGSWPEYLASVWGMVAPKTLEAGVQGIARGCFPASWLAAPPADDDLVDIETSRPLSSRGMGHAPILERADWFNGVLEEWFADEKRPRG</sequence>
<dbReference type="GeneID" id="92090557"/>
<organism evidence="1 2">
    <name type="scientific">Apiospora phragmitis</name>
    <dbReference type="NCBI Taxonomy" id="2905665"/>
    <lineage>
        <taxon>Eukaryota</taxon>
        <taxon>Fungi</taxon>
        <taxon>Dikarya</taxon>
        <taxon>Ascomycota</taxon>
        <taxon>Pezizomycotina</taxon>
        <taxon>Sordariomycetes</taxon>
        <taxon>Xylariomycetidae</taxon>
        <taxon>Amphisphaeriales</taxon>
        <taxon>Apiosporaceae</taxon>
        <taxon>Apiospora</taxon>
    </lineage>
</organism>
<dbReference type="InterPro" id="IPR029058">
    <property type="entry name" value="AB_hydrolase_fold"/>
</dbReference>
<name>A0ABR1VHL0_9PEZI</name>
<keyword evidence="2" id="KW-1185">Reference proteome</keyword>
<dbReference type="Gene3D" id="3.40.50.1820">
    <property type="entry name" value="alpha/beta hydrolase"/>
    <property type="match status" value="1"/>
</dbReference>
<dbReference type="PANTHER" id="PTHR43433:SF5">
    <property type="entry name" value="AB HYDROLASE-1 DOMAIN-CONTAINING PROTEIN"/>
    <property type="match status" value="1"/>
</dbReference>
<evidence type="ECO:0008006" key="3">
    <source>
        <dbReference type="Google" id="ProtNLM"/>
    </source>
</evidence>
<evidence type="ECO:0000313" key="1">
    <source>
        <dbReference type="EMBL" id="KAK8069469.1"/>
    </source>
</evidence>